<dbReference type="SMART" id="SM00530">
    <property type="entry name" value="HTH_XRE"/>
    <property type="match status" value="1"/>
</dbReference>
<dbReference type="Proteomes" id="UP000004324">
    <property type="component" value="Unassembled WGS sequence"/>
</dbReference>
<accession>I8RDZ7</accession>
<dbReference type="EMBL" id="AKVJ01000030">
    <property type="protein sequence ID" value="EIW17523.1"/>
    <property type="molecule type" value="Genomic_DNA"/>
</dbReference>
<dbReference type="GO" id="GO:0003677">
    <property type="term" value="F:DNA binding"/>
    <property type="evidence" value="ECO:0007669"/>
    <property type="project" value="InterPro"/>
</dbReference>
<organism evidence="2 3">
    <name type="scientific">Pelosinus fermentans B4</name>
    <dbReference type="NCBI Taxonomy" id="1149862"/>
    <lineage>
        <taxon>Bacteria</taxon>
        <taxon>Bacillati</taxon>
        <taxon>Bacillota</taxon>
        <taxon>Negativicutes</taxon>
        <taxon>Selenomonadales</taxon>
        <taxon>Sporomusaceae</taxon>
        <taxon>Pelosinus</taxon>
    </lineage>
</organism>
<dbReference type="PATRIC" id="fig|1149862.3.peg.3242"/>
<dbReference type="AlphaFoldDB" id="I8RDZ7"/>
<evidence type="ECO:0000313" key="2">
    <source>
        <dbReference type="EMBL" id="EIW17523.1"/>
    </source>
</evidence>
<evidence type="ECO:0000313" key="3">
    <source>
        <dbReference type="Proteomes" id="UP000004324"/>
    </source>
</evidence>
<dbReference type="InterPro" id="IPR010982">
    <property type="entry name" value="Lambda_DNA-bd_dom_sf"/>
</dbReference>
<sequence length="120" mass="13821">MIAKNNFFKDRIADLFELEKDRNPKITQEEFAKKCGASRSQFTGWLSGNGSPNPDMLRQIAIVWNVSVDWLVGKTDIKRPIEINAAHRADDLISDLPPEAIERIEEFKELMRMKYGKKPT</sequence>
<name>I8RDZ7_9FIRM</name>
<reference evidence="2 3" key="1">
    <citation type="journal article" date="2012" name="J. Bacteriol.">
        <title>Draft Genome Sequences for Two Metal-Reducing Pelosinus fermentans Strains Isolated from a Cr(VI)-Contaminated Site and for Type Strain R7.</title>
        <authorList>
            <person name="Brown S.D."/>
            <person name="Podar M."/>
            <person name="Klingeman D.M."/>
            <person name="Johnson C.M."/>
            <person name="Yang Z.K."/>
            <person name="Utturkar S.M."/>
            <person name="Land M.L."/>
            <person name="Mosher J.J."/>
            <person name="Hurt R.A.Jr."/>
            <person name="Phelps T.J."/>
            <person name="Palumbo A.V."/>
            <person name="Arkin A.P."/>
            <person name="Hazen T.C."/>
            <person name="Elias D.A."/>
        </authorList>
    </citation>
    <scope>NUCLEOTIDE SEQUENCE [LARGE SCALE GENOMIC DNA]</scope>
    <source>
        <strain evidence="2 3">B4</strain>
    </source>
</reference>
<feature type="domain" description="HTH cro/C1-type" evidence="1">
    <location>
        <begin position="25"/>
        <end position="71"/>
    </location>
</feature>
<keyword evidence="3" id="KW-1185">Reference proteome</keyword>
<dbReference type="SUPFAM" id="SSF47413">
    <property type="entry name" value="lambda repressor-like DNA-binding domains"/>
    <property type="match status" value="1"/>
</dbReference>
<evidence type="ECO:0000259" key="1">
    <source>
        <dbReference type="PROSITE" id="PS50943"/>
    </source>
</evidence>
<dbReference type="RefSeq" id="WP_007935989.1">
    <property type="nucleotide sequence ID" value="NZ_AKVJ01000030.1"/>
</dbReference>
<dbReference type="Gene3D" id="1.10.260.40">
    <property type="entry name" value="lambda repressor-like DNA-binding domains"/>
    <property type="match status" value="1"/>
</dbReference>
<dbReference type="PROSITE" id="PS50943">
    <property type="entry name" value="HTH_CROC1"/>
    <property type="match status" value="1"/>
</dbReference>
<comment type="caution">
    <text evidence="2">The sequence shown here is derived from an EMBL/GenBank/DDBJ whole genome shotgun (WGS) entry which is preliminary data.</text>
</comment>
<dbReference type="Pfam" id="PF01381">
    <property type="entry name" value="HTH_3"/>
    <property type="match status" value="1"/>
</dbReference>
<dbReference type="CDD" id="cd00093">
    <property type="entry name" value="HTH_XRE"/>
    <property type="match status" value="1"/>
</dbReference>
<dbReference type="InterPro" id="IPR001387">
    <property type="entry name" value="Cro/C1-type_HTH"/>
</dbReference>
<dbReference type="OrthoDB" id="9805856at2"/>
<gene>
    <name evidence="2" type="ORF">FB4_4272</name>
</gene>
<proteinExistence type="predicted"/>
<protein>
    <submittedName>
        <fullName evidence="2">Helix-turn-helix domain protein</fullName>
    </submittedName>
</protein>